<reference evidence="2" key="1">
    <citation type="journal article" date="2023" name="G3 (Bethesda)">
        <title>Genome assembly and association tests identify interacting loci associated with vigor, precocity, and sex in interspecific pistachio rootstocks.</title>
        <authorList>
            <person name="Palmer W."/>
            <person name="Jacygrad E."/>
            <person name="Sagayaradj S."/>
            <person name="Cavanaugh K."/>
            <person name="Han R."/>
            <person name="Bertier L."/>
            <person name="Beede B."/>
            <person name="Kafkas S."/>
            <person name="Golino D."/>
            <person name="Preece J."/>
            <person name="Michelmore R."/>
        </authorList>
    </citation>
    <scope>NUCLEOTIDE SEQUENCE [LARGE SCALE GENOMIC DNA]</scope>
</reference>
<organism evidence="1 2">
    <name type="scientific">Pistacia integerrima</name>
    <dbReference type="NCBI Taxonomy" id="434235"/>
    <lineage>
        <taxon>Eukaryota</taxon>
        <taxon>Viridiplantae</taxon>
        <taxon>Streptophyta</taxon>
        <taxon>Embryophyta</taxon>
        <taxon>Tracheophyta</taxon>
        <taxon>Spermatophyta</taxon>
        <taxon>Magnoliopsida</taxon>
        <taxon>eudicotyledons</taxon>
        <taxon>Gunneridae</taxon>
        <taxon>Pentapetalae</taxon>
        <taxon>rosids</taxon>
        <taxon>malvids</taxon>
        <taxon>Sapindales</taxon>
        <taxon>Anacardiaceae</taxon>
        <taxon>Pistacia</taxon>
    </lineage>
</organism>
<gene>
    <name evidence="1" type="ORF">Pint_07623</name>
</gene>
<comment type="caution">
    <text evidence="1">The sequence shown here is derived from an EMBL/GenBank/DDBJ whole genome shotgun (WGS) entry which is preliminary data.</text>
</comment>
<evidence type="ECO:0000313" key="2">
    <source>
        <dbReference type="Proteomes" id="UP001163603"/>
    </source>
</evidence>
<protein>
    <submittedName>
        <fullName evidence="1">Uncharacterized protein</fullName>
    </submittedName>
</protein>
<keyword evidence="2" id="KW-1185">Reference proteome</keyword>
<accession>A0ACC0XZS8</accession>
<evidence type="ECO:0000313" key="1">
    <source>
        <dbReference type="EMBL" id="KAJ0026230.1"/>
    </source>
</evidence>
<dbReference type="Proteomes" id="UP001163603">
    <property type="component" value="Chromosome 10"/>
</dbReference>
<sequence>MSFEWKSVALLWQLMWKVIPQKFVANKQNFSHNYEGAAKSKSRDYQSICRKFKQWKSRPHCTSLCYHKVPPLSPPPCFATDYITADLNNLSLISDFENSEESLLVLVNPLTLNA</sequence>
<name>A0ACC0XZS8_9ROSI</name>
<proteinExistence type="predicted"/>
<dbReference type="EMBL" id="CM047745">
    <property type="protein sequence ID" value="KAJ0026230.1"/>
    <property type="molecule type" value="Genomic_DNA"/>
</dbReference>